<protein>
    <submittedName>
        <fullName evidence="2">Uncharacterized protein</fullName>
    </submittedName>
</protein>
<reference evidence="3" key="1">
    <citation type="submission" date="2016-06" db="EMBL/GenBank/DDBJ databases">
        <authorList>
            <person name="Varghese N."/>
            <person name="Submissions Spin"/>
        </authorList>
    </citation>
    <scope>NUCLEOTIDE SEQUENCE [LARGE SCALE GENOMIC DNA]</scope>
    <source>
        <strain evidence="3">DSM 43168</strain>
    </source>
</reference>
<dbReference type="Proteomes" id="UP000183585">
    <property type="component" value="Unassembled WGS sequence"/>
</dbReference>
<evidence type="ECO:0000313" key="3">
    <source>
        <dbReference type="Proteomes" id="UP000183585"/>
    </source>
</evidence>
<dbReference type="RefSeq" id="WP_074479383.1">
    <property type="nucleotide sequence ID" value="NZ_FMCT01000031.1"/>
</dbReference>
<evidence type="ECO:0000256" key="1">
    <source>
        <dbReference type="SAM" id="MobiDB-lite"/>
    </source>
</evidence>
<proteinExistence type="predicted"/>
<accession>A0A1C5AZ01</accession>
<gene>
    <name evidence="2" type="ORF">GA0070563_1318</name>
</gene>
<feature type="compositionally biased region" description="Pro residues" evidence="1">
    <location>
        <begin position="1"/>
        <end position="10"/>
    </location>
</feature>
<dbReference type="AlphaFoldDB" id="A0A1C5AZ01"/>
<keyword evidence="3" id="KW-1185">Reference proteome</keyword>
<evidence type="ECO:0000313" key="2">
    <source>
        <dbReference type="EMBL" id="SCF50383.1"/>
    </source>
</evidence>
<organism evidence="2 3">
    <name type="scientific">Micromonospora carbonacea</name>
    <dbReference type="NCBI Taxonomy" id="47853"/>
    <lineage>
        <taxon>Bacteria</taxon>
        <taxon>Bacillati</taxon>
        <taxon>Actinomycetota</taxon>
        <taxon>Actinomycetes</taxon>
        <taxon>Micromonosporales</taxon>
        <taxon>Micromonosporaceae</taxon>
        <taxon>Micromonospora</taxon>
    </lineage>
</organism>
<name>A0A1C5AZ01_9ACTN</name>
<feature type="region of interest" description="Disordered" evidence="1">
    <location>
        <begin position="1"/>
        <end position="21"/>
    </location>
</feature>
<dbReference type="EMBL" id="FMCT01000031">
    <property type="protein sequence ID" value="SCF50383.1"/>
    <property type="molecule type" value="Genomic_DNA"/>
</dbReference>
<sequence>MTHPTTPPASPDQAAPYTPDTAPEMVGYLGWLVTDLADRDPADPDLARGAATYRRWETAQETRLAQARALAADTARFAADGDPAGVVLDGAR</sequence>